<evidence type="ECO:0000313" key="2">
    <source>
        <dbReference type="Proteomes" id="UP000295122"/>
    </source>
</evidence>
<name>A0A4R7C7D3_9HYPH</name>
<accession>A0A4R7C7D3</accession>
<gene>
    <name evidence="1" type="ORF">EV668_1151</name>
</gene>
<dbReference type="Pfam" id="PF07704">
    <property type="entry name" value="PSK_trans_fac"/>
    <property type="match status" value="1"/>
</dbReference>
<protein>
    <submittedName>
        <fullName evidence="1">Putative transcription factor</fullName>
    </submittedName>
</protein>
<dbReference type="OrthoDB" id="495439at2"/>
<comment type="caution">
    <text evidence="1">The sequence shown here is derived from an EMBL/GenBank/DDBJ whole genome shotgun (WGS) entry which is preliminary data.</text>
</comment>
<keyword evidence="2" id="KW-1185">Reference proteome</keyword>
<organism evidence="1 2">
    <name type="scientific">Enterovirga rhinocerotis</name>
    <dbReference type="NCBI Taxonomy" id="1339210"/>
    <lineage>
        <taxon>Bacteria</taxon>
        <taxon>Pseudomonadati</taxon>
        <taxon>Pseudomonadota</taxon>
        <taxon>Alphaproteobacteria</taxon>
        <taxon>Hyphomicrobiales</taxon>
        <taxon>Methylobacteriaceae</taxon>
        <taxon>Enterovirga</taxon>
    </lineage>
</organism>
<dbReference type="EMBL" id="SNZR01000011">
    <property type="protein sequence ID" value="TDR93882.1"/>
    <property type="molecule type" value="Genomic_DNA"/>
</dbReference>
<proteinExistence type="predicted"/>
<dbReference type="InterPro" id="IPR011660">
    <property type="entry name" value="VapB-like"/>
</dbReference>
<dbReference type="AlphaFoldDB" id="A0A4R7C7D3"/>
<dbReference type="Proteomes" id="UP000295122">
    <property type="component" value="Unassembled WGS sequence"/>
</dbReference>
<reference evidence="1 2" key="1">
    <citation type="submission" date="2019-03" db="EMBL/GenBank/DDBJ databases">
        <title>Genomic Encyclopedia of Type Strains, Phase IV (KMG-IV): sequencing the most valuable type-strain genomes for metagenomic binning, comparative biology and taxonomic classification.</title>
        <authorList>
            <person name="Goeker M."/>
        </authorList>
    </citation>
    <scope>NUCLEOTIDE SEQUENCE [LARGE SCALE GENOMIC DNA]</scope>
    <source>
        <strain evidence="1 2">DSM 25903</strain>
    </source>
</reference>
<evidence type="ECO:0000313" key="1">
    <source>
        <dbReference type="EMBL" id="TDR93882.1"/>
    </source>
</evidence>
<dbReference type="RefSeq" id="WP_133768842.1">
    <property type="nucleotide sequence ID" value="NZ_SNZR01000011.1"/>
</dbReference>
<sequence length="79" mass="9228">MAVLIRDAEVEHLIRELSIRTGEAITEAVRISIAERLARMSPNEQEIARRRRRLREITNYFDALPRQQAADEDIEENLV</sequence>